<dbReference type="EMBL" id="LCBX01000015">
    <property type="protein sequence ID" value="KKS20834.1"/>
    <property type="molecule type" value="Genomic_DNA"/>
</dbReference>
<dbReference type="SMART" id="SM00363">
    <property type="entry name" value="S4"/>
    <property type="match status" value="1"/>
</dbReference>
<comment type="similarity">
    <text evidence="1 7 8">Belongs to the universal ribosomal protein uS4 family.</text>
</comment>
<dbReference type="SUPFAM" id="SSF55174">
    <property type="entry name" value="Alpha-L RNA-binding motif"/>
    <property type="match status" value="1"/>
</dbReference>
<evidence type="ECO:0000256" key="3">
    <source>
        <dbReference type="ARBA" id="ARBA00022884"/>
    </source>
</evidence>
<evidence type="ECO:0000259" key="9">
    <source>
        <dbReference type="SMART" id="SM00363"/>
    </source>
</evidence>
<dbReference type="InterPro" id="IPR022801">
    <property type="entry name" value="Ribosomal_uS4"/>
</dbReference>
<proteinExistence type="inferred from homology"/>
<dbReference type="Pfam" id="PF01479">
    <property type="entry name" value="S4"/>
    <property type="match status" value="1"/>
</dbReference>
<dbReference type="HAMAP" id="MF_01306_B">
    <property type="entry name" value="Ribosomal_uS4_B"/>
    <property type="match status" value="1"/>
</dbReference>
<gene>
    <name evidence="7" type="primary">rpsD</name>
    <name evidence="11" type="ORF">UU77_C0015G0014</name>
</gene>
<dbReference type="CDD" id="cd00165">
    <property type="entry name" value="S4"/>
    <property type="match status" value="1"/>
</dbReference>
<dbReference type="Proteomes" id="UP000034507">
    <property type="component" value="Unassembled WGS sequence"/>
</dbReference>
<keyword evidence="3 7" id="KW-0694">RNA-binding</keyword>
<keyword evidence="2 7" id="KW-0699">rRNA-binding</keyword>
<dbReference type="AlphaFoldDB" id="A0A0G0X6X3"/>
<dbReference type="InterPro" id="IPR002942">
    <property type="entry name" value="S4_RNA-bd"/>
</dbReference>
<comment type="subunit">
    <text evidence="7">Part of the 30S ribosomal subunit. Contacts protein S5. The interaction surface between S4 and S5 is involved in control of translational fidelity.</text>
</comment>
<dbReference type="InterPro" id="IPR018079">
    <property type="entry name" value="Ribosomal_uS4_CS"/>
</dbReference>
<sequence length="201" mass="23305">MARYNGPKCRLCRREGTKLYLKGTKCEGEKCTLNKRFQAPGQHGNPRRKRVSEYGVQLREKQKAKRIYGILEKQFKNYVDSSLKSKGVSGEVLMQNLESRLDNMVYRSGFAVSRAQARQLIRSGFFMVNGKVVDIPSLKLKVGDIIKPVSFEKIHLREGFILPEWLEANIKERQVKYSRMPALEDLQSDINIQLIIEYYSR</sequence>
<evidence type="ECO:0000313" key="12">
    <source>
        <dbReference type="Proteomes" id="UP000034507"/>
    </source>
</evidence>
<dbReference type="GO" id="GO:0006412">
    <property type="term" value="P:translation"/>
    <property type="evidence" value="ECO:0007669"/>
    <property type="project" value="UniProtKB-UniRule"/>
</dbReference>
<dbReference type="FunFam" id="1.10.1050.10:FF:000001">
    <property type="entry name" value="30S ribosomal protein S4"/>
    <property type="match status" value="1"/>
</dbReference>
<evidence type="ECO:0000256" key="8">
    <source>
        <dbReference type="RuleBase" id="RU003699"/>
    </source>
</evidence>
<dbReference type="PATRIC" id="fig|1619119.3.peg.434"/>
<reference evidence="11 12" key="1">
    <citation type="journal article" date="2015" name="Nature">
        <title>rRNA introns, odd ribosomes, and small enigmatic genomes across a large radiation of phyla.</title>
        <authorList>
            <person name="Brown C.T."/>
            <person name="Hug L.A."/>
            <person name="Thomas B.C."/>
            <person name="Sharon I."/>
            <person name="Castelle C.J."/>
            <person name="Singh A."/>
            <person name="Wilkins M.J."/>
            <person name="Williams K.H."/>
            <person name="Banfield J.F."/>
        </authorList>
    </citation>
    <scope>NUCLEOTIDE SEQUENCE [LARGE SCALE GENOMIC DNA]</scope>
</reference>
<dbReference type="PROSITE" id="PS00632">
    <property type="entry name" value="RIBOSOMAL_S4"/>
    <property type="match status" value="1"/>
</dbReference>
<dbReference type="NCBIfam" id="TIGR01017">
    <property type="entry name" value="rpsD_bact"/>
    <property type="match status" value="1"/>
</dbReference>
<evidence type="ECO:0000256" key="7">
    <source>
        <dbReference type="HAMAP-Rule" id="MF_01306"/>
    </source>
</evidence>
<comment type="caution">
    <text evidence="11">The sequence shown here is derived from an EMBL/GenBank/DDBJ whole genome shotgun (WGS) entry which is preliminary data.</text>
</comment>
<dbReference type="GO" id="GO:0003735">
    <property type="term" value="F:structural constituent of ribosome"/>
    <property type="evidence" value="ECO:0007669"/>
    <property type="project" value="InterPro"/>
</dbReference>
<evidence type="ECO:0000259" key="10">
    <source>
        <dbReference type="SMART" id="SM01390"/>
    </source>
</evidence>
<dbReference type="Gene3D" id="1.10.1050.10">
    <property type="entry name" value="Ribosomal Protein S4 Delta 41, Chain A, domain 1"/>
    <property type="match status" value="1"/>
</dbReference>
<evidence type="ECO:0000256" key="2">
    <source>
        <dbReference type="ARBA" id="ARBA00022730"/>
    </source>
</evidence>
<evidence type="ECO:0000256" key="1">
    <source>
        <dbReference type="ARBA" id="ARBA00007465"/>
    </source>
</evidence>
<dbReference type="GO" id="GO:0042274">
    <property type="term" value="P:ribosomal small subunit biogenesis"/>
    <property type="evidence" value="ECO:0007669"/>
    <property type="project" value="TreeGrafter"/>
</dbReference>
<dbReference type="PROSITE" id="PS50889">
    <property type="entry name" value="S4"/>
    <property type="match status" value="1"/>
</dbReference>
<evidence type="ECO:0000256" key="4">
    <source>
        <dbReference type="ARBA" id="ARBA00022980"/>
    </source>
</evidence>
<comment type="function">
    <text evidence="7">With S5 and S12 plays an important role in translational accuracy.</text>
</comment>
<evidence type="ECO:0000256" key="6">
    <source>
        <dbReference type="ARBA" id="ARBA00035254"/>
    </source>
</evidence>
<feature type="domain" description="RNA-binding S4" evidence="9">
    <location>
        <begin position="99"/>
        <end position="155"/>
    </location>
</feature>
<evidence type="ECO:0000256" key="5">
    <source>
        <dbReference type="ARBA" id="ARBA00023274"/>
    </source>
</evidence>
<keyword evidence="5 7" id="KW-0687">Ribonucleoprotein</keyword>
<protein>
    <recommendedName>
        <fullName evidence="6 7">Small ribosomal subunit protein uS4</fullName>
    </recommendedName>
</protein>
<dbReference type="InterPro" id="IPR036986">
    <property type="entry name" value="S4_RNA-bd_sf"/>
</dbReference>
<dbReference type="InterPro" id="IPR005709">
    <property type="entry name" value="Ribosomal_uS4_bac-type"/>
</dbReference>
<dbReference type="GO" id="GO:0019843">
    <property type="term" value="F:rRNA binding"/>
    <property type="evidence" value="ECO:0007669"/>
    <property type="project" value="UniProtKB-UniRule"/>
</dbReference>
<accession>A0A0G0X6X3</accession>
<dbReference type="GO" id="GO:0015935">
    <property type="term" value="C:small ribosomal subunit"/>
    <property type="evidence" value="ECO:0007669"/>
    <property type="project" value="InterPro"/>
</dbReference>
<dbReference type="Pfam" id="PF00163">
    <property type="entry name" value="Ribosomal_S4"/>
    <property type="match status" value="1"/>
</dbReference>
<dbReference type="InterPro" id="IPR001912">
    <property type="entry name" value="Ribosomal_uS4_N"/>
</dbReference>
<dbReference type="SMART" id="SM01390">
    <property type="entry name" value="Ribosomal_S4"/>
    <property type="match status" value="1"/>
</dbReference>
<evidence type="ECO:0000313" key="11">
    <source>
        <dbReference type="EMBL" id="KKS20834.1"/>
    </source>
</evidence>
<dbReference type="PANTHER" id="PTHR11831">
    <property type="entry name" value="30S 40S RIBOSOMAL PROTEIN"/>
    <property type="match status" value="1"/>
</dbReference>
<dbReference type="PANTHER" id="PTHR11831:SF4">
    <property type="entry name" value="SMALL RIBOSOMAL SUBUNIT PROTEIN US4M"/>
    <property type="match status" value="1"/>
</dbReference>
<dbReference type="Gene3D" id="3.10.290.10">
    <property type="entry name" value="RNA-binding S4 domain"/>
    <property type="match status" value="1"/>
</dbReference>
<dbReference type="NCBIfam" id="NF003717">
    <property type="entry name" value="PRK05327.1"/>
    <property type="match status" value="1"/>
</dbReference>
<feature type="domain" description="Small ribosomal subunit protein uS4 N-terminal" evidence="10">
    <location>
        <begin position="3"/>
        <end position="98"/>
    </location>
</feature>
<comment type="function">
    <text evidence="7">One of the primary rRNA binding proteins, it binds directly to 16S rRNA where it nucleates assembly of the body of the 30S subunit.</text>
</comment>
<keyword evidence="4 7" id="KW-0689">Ribosomal protein</keyword>
<name>A0A0G0X6X3_UNCKA</name>
<organism evidence="11 12">
    <name type="scientific">candidate division WWE3 bacterium GW2011_GWC1_41_7</name>
    <dbReference type="NCBI Taxonomy" id="1619119"/>
    <lineage>
        <taxon>Bacteria</taxon>
        <taxon>Katanobacteria</taxon>
    </lineage>
</organism>